<comment type="caution">
    <text evidence="1">The sequence shown here is derived from an EMBL/GenBank/DDBJ whole genome shotgun (WGS) entry which is preliminary data.</text>
</comment>
<sequence length="443" mass="50193">MDAQIRMFFCNLCQKPFTHEVSRNRHVSYCRRSRDRPRVRHQSCQACSAAKARCSFQPQCSRCRHKGLECVYDHPNGRQNATLTPAALKSKAVPPPTPVDTSTPTPLPRNEVLANNMELVGDELSWDINLDLLQINQATSTAAPVCDTISAPTTATTSTYVSEEPQVSDAQAMASLEELYTTGETPVTGKNDFLSTITIPPALTTLETSGFLTPLPMSSPAAQSNCMSIAQMFVPRTQETKPFVWKTIRMEQRRLLSDMETFDREELLAAIQVYIIYLIMRIVDDTLRHSEHDLHMLLSFQLLCEQFRKLCAQPFALDEQANPNHTWQDWIFSESRRRVACLWFIISRVICVKTGIPCDTTEVYRAIPLPSGHSLWTANCHEVWEAEYRASQMNYRRPRLAYFGELIEAQRNPGDGSNSQKLDLWHTDADQLGIMLMLATAMV</sequence>
<keyword evidence="2" id="KW-1185">Reference proteome</keyword>
<gene>
    <name evidence="1" type="ORF">N8T08_007208</name>
</gene>
<accession>A0ACC3AZK7</accession>
<evidence type="ECO:0000313" key="1">
    <source>
        <dbReference type="EMBL" id="KAK1142967.1"/>
    </source>
</evidence>
<dbReference type="Proteomes" id="UP001177260">
    <property type="component" value="Unassembled WGS sequence"/>
</dbReference>
<proteinExistence type="predicted"/>
<reference evidence="1 2" key="1">
    <citation type="journal article" date="2023" name="ACS Omega">
        <title>Identification of the Neoaspergillic Acid Biosynthesis Gene Cluster by Establishing an In Vitro CRISPR-Ribonucleoprotein Genetic System in Aspergillus melleus.</title>
        <authorList>
            <person name="Yuan B."/>
            <person name="Grau M.F."/>
            <person name="Murata R.M."/>
            <person name="Torok T."/>
            <person name="Venkateswaran K."/>
            <person name="Stajich J.E."/>
            <person name="Wang C.C.C."/>
        </authorList>
    </citation>
    <scope>NUCLEOTIDE SEQUENCE [LARGE SCALE GENOMIC DNA]</scope>
    <source>
        <strain evidence="1 2">IMV 1140</strain>
    </source>
</reference>
<dbReference type="EMBL" id="JAOPJF010000045">
    <property type="protein sequence ID" value="KAK1142967.1"/>
    <property type="molecule type" value="Genomic_DNA"/>
</dbReference>
<evidence type="ECO:0000313" key="2">
    <source>
        <dbReference type="Proteomes" id="UP001177260"/>
    </source>
</evidence>
<name>A0ACC3AZK7_9EURO</name>
<protein>
    <submittedName>
        <fullName evidence="1">Uncharacterized protein</fullName>
    </submittedName>
</protein>
<organism evidence="1 2">
    <name type="scientific">Aspergillus melleus</name>
    <dbReference type="NCBI Taxonomy" id="138277"/>
    <lineage>
        <taxon>Eukaryota</taxon>
        <taxon>Fungi</taxon>
        <taxon>Dikarya</taxon>
        <taxon>Ascomycota</taxon>
        <taxon>Pezizomycotina</taxon>
        <taxon>Eurotiomycetes</taxon>
        <taxon>Eurotiomycetidae</taxon>
        <taxon>Eurotiales</taxon>
        <taxon>Aspergillaceae</taxon>
        <taxon>Aspergillus</taxon>
        <taxon>Aspergillus subgen. Circumdati</taxon>
    </lineage>
</organism>